<evidence type="ECO:0000256" key="2">
    <source>
        <dbReference type="SAM" id="Phobius"/>
    </source>
</evidence>
<comment type="caution">
    <text evidence="4">The sequence shown here is derived from an EMBL/GenBank/DDBJ whole genome shotgun (WGS) entry which is preliminary data.</text>
</comment>
<dbReference type="OMA" id="AFRSCVM"/>
<dbReference type="PANTHER" id="PTHR37402:SF1">
    <property type="entry name" value="GRAM DOMAIN-CONTAINING PROTEIN 4"/>
    <property type="match status" value="1"/>
</dbReference>
<feature type="compositionally biased region" description="Polar residues" evidence="1">
    <location>
        <begin position="66"/>
        <end position="89"/>
    </location>
</feature>
<dbReference type="GO" id="GO:0006915">
    <property type="term" value="P:apoptotic process"/>
    <property type="evidence" value="ECO:0007669"/>
    <property type="project" value="InterPro"/>
</dbReference>
<gene>
    <name evidence="4" type="primary">Gramd4</name>
    <name evidence="4" type="ORF">Tcan_14255</name>
</gene>
<organism evidence="4 5">
    <name type="scientific">Toxocara canis</name>
    <name type="common">Canine roundworm</name>
    <dbReference type="NCBI Taxonomy" id="6265"/>
    <lineage>
        <taxon>Eukaryota</taxon>
        <taxon>Metazoa</taxon>
        <taxon>Ecdysozoa</taxon>
        <taxon>Nematoda</taxon>
        <taxon>Chromadorea</taxon>
        <taxon>Rhabditida</taxon>
        <taxon>Spirurina</taxon>
        <taxon>Ascaridomorpha</taxon>
        <taxon>Ascaridoidea</taxon>
        <taxon>Toxocaridae</taxon>
        <taxon>Toxocara</taxon>
    </lineage>
</organism>
<name>A0A0B2VPV7_TOXCA</name>
<feature type="region of interest" description="Disordered" evidence="1">
    <location>
        <begin position="66"/>
        <end position="109"/>
    </location>
</feature>
<sequence>MEPGMCHPLYGLPFHCHLCAMGKSSPSTLIKSSSLPKLHGKSQSKVKALADLDKCETFSNSSLTTTASDDVDSNVNGSNESLTYQSSPPRQRHISDPSLWPSASTGQKPADEHKSIWCRLGDNLGECYKNIVDALAETNEDVQPQDSEPQKLSAHALRRDIRRCLNGSKPYLEACAAFHDLLIWKSPLTSLMAFFIYAHMFYYGYLWRSFLGIILMQLFFNYLLTQRNINVGLYFIPRRDVQVPHFELSGVNLIFDVARRAHLLLEFFADFMEKLNNLFMWKRPDTTKKFCVFIGFFFTMSLLCSTSTCFFIIGLIVGLKTFITAYLYHRFPRLRNKLDLFSYFFYRVPTDFEKLHRRRTTSHTDVTKASQNTVTASQFETCSLRNFNIMSSVVETAMLKTRTRSISAGDDRAASGECVEQRNFTKPTDSNTQNSISIKDLQCPSMKFSCSQSVEEEAPQIECIMKRSCVLIDKNKSLAKRLASGTLLLTETEMLFRYNQNNTDENKIIYMPFDEMQKVTKIHLLTPLSRRSIEVFLETRRRPLQFVGISKRDEFVDAVLKAAANAGTKLRS</sequence>
<protein>
    <submittedName>
        <fullName evidence="4">GRAM domain-containing protein 4</fullName>
    </submittedName>
</protein>
<dbReference type="InterPro" id="IPR037847">
    <property type="entry name" value="GRAMDC4"/>
</dbReference>
<feature type="domain" description="GRAM" evidence="3">
    <location>
        <begin position="461"/>
        <end position="565"/>
    </location>
</feature>
<dbReference type="EMBL" id="JPKZ01001200">
    <property type="protein sequence ID" value="KHN83379.1"/>
    <property type="molecule type" value="Genomic_DNA"/>
</dbReference>
<feature type="transmembrane region" description="Helical" evidence="2">
    <location>
        <begin position="290"/>
        <end position="319"/>
    </location>
</feature>
<feature type="transmembrane region" description="Helical" evidence="2">
    <location>
        <begin position="205"/>
        <end position="224"/>
    </location>
</feature>
<accession>A0A0B2VPV7</accession>
<dbReference type="AlphaFoldDB" id="A0A0B2VPV7"/>
<keyword evidence="5" id="KW-1185">Reference proteome</keyword>
<evidence type="ECO:0000313" key="4">
    <source>
        <dbReference type="EMBL" id="KHN83379.1"/>
    </source>
</evidence>
<evidence type="ECO:0000259" key="3">
    <source>
        <dbReference type="Pfam" id="PF02893"/>
    </source>
</evidence>
<evidence type="ECO:0000256" key="1">
    <source>
        <dbReference type="SAM" id="MobiDB-lite"/>
    </source>
</evidence>
<evidence type="ECO:0000313" key="5">
    <source>
        <dbReference type="Proteomes" id="UP000031036"/>
    </source>
</evidence>
<proteinExistence type="predicted"/>
<dbReference type="InterPro" id="IPR004182">
    <property type="entry name" value="GRAM"/>
</dbReference>
<dbReference type="Proteomes" id="UP000031036">
    <property type="component" value="Unassembled WGS sequence"/>
</dbReference>
<keyword evidence="2" id="KW-1133">Transmembrane helix</keyword>
<keyword evidence="2" id="KW-0472">Membrane</keyword>
<dbReference type="Pfam" id="PF02893">
    <property type="entry name" value="GRAM"/>
    <property type="match status" value="1"/>
</dbReference>
<dbReference type="STRING" id="6265.A0A0B2VPV7"/>
<keyword evidence="2" id="KW-0812">Transmembrane</keyword>
<dbReference type="OrthoDB" id="1708389at2759"/>
<reference evidence="4 5" key="1">
    <citation type="submission" date="2014-11" db="EMBL/GenBank/DDBJ databases">
        <title>Genetic blueprint of the zoonotic pathogen Toxocara canis.</title>
        <authorList>
            <person name="Zhu X.-Q."/>
            <person name="Korhonen P.K."/>
            <person name="Cai H."/>
            <person name="Young N.D."/>
            <person name="Nejsum P."/>
            <person name="von Samson-Himmelstjerna G."/>
            <person name="Boag P.R."/>
            <person name="Tan P."/>
            <person name="Li Q."/>
            <person name="Min J."/>
            <person name="Yang Y."/>
            <person name="Wang X."/>
            <person name="Fang X."/>
            <person name="Hall R.S."/>
            <person name="Hofmann A."/>
            <person name="Sternberg P.W."/>
            <person name="Jex A.R."/>
            <person name="Gasser R.B."/>
        </authorList>
    </citation>
    <scope>NUCLEOTIDE SEQUENCE [LARGE SCALE GENOMIC DNA]</scope>
    <source>
        <strain evidence="4">PN_DK_2014</strain>
    </source>
</reference>
<dbReference type="GO" id="GO:0034164">
    <property type="term" value="P:negative regulation of toll-like receptor 9 signaling pathway"/>
    <property type="evidence" value="ECO:0007669"/>
    <property type="project" value="TreeGrafter"/>
</dbReference>
<dbReference type="PANTHER" id="PTHR37402">
    <property type="entry name" value="GRAM DOMAIN-CONTAINING PROTEIN 4"/>
    <property type="match status" value="1"/>
</dbReference>